<dbReference type="SUPFAM" id="SSF54928">
    <property type="entry name" value="RNA-binding domain, RBD"/>
    <property type="match status" value="1"/>
</dbReference>
<dbReference type="InterPro" id="IPR035979">
    <property type="entry name" value="RBD_domain_sf"/>
</dbReference>
<dbReference type="AlphaFoldDB" id="A0A151J5Y9"/>
<gene>
    <name evidence="1" type="ORF">ALC57_09040</name>
</gene>
<evidence type="ECO:0000313" key="1">
    <source>
        <dbReference type="EMBL" id="KYN18644.1"/>
    </source>
</evidence>
<protein>
    <submittedName>
        <fullName evidence="1">Uncharacterized protein</fullName>
    </submittedName>
</protein>
<dbReference type="EMBL" id="KQ979901">
    <property type="protein sequence ID" value="KYN18644.1"/>
    <property type="molecule type" value="Genomic_DNA"/>
</dbReference>
<evidence type="ECO:0000313" key="2">
    <source>
        <dbReference type="Proteomes" id="UP000078492"/>
    </source>
</evidence>
<organism evidence="1 2">
    <name type="scientific">Trachymyrmex cornetzi</name>
    <dbReference type="NCBI Taxonomy" id="471704"/>
    <lineage>
        <taxon>Eukaryota</taxon>
        <taxon>Metazoa</taxon>
        <taxon>Ecdysozoa</taxon>
        <taxon>Arthropoda</taxon>
        <taxon>Hexapoda</taxon>
        <taxon>Insecta</taxon>
        <taxon>Pterygota</taxon>
        <taxon>Neoptera</taxon>
        <taxon>Endopterygota</taxon>
        <taxon>Hymenoptera</taxon>
        <taxon>Apocrita</taxon>
        <taxon>Aculeata</taxon>
        <taxon>Formicoidea</taxon>
        <taxon>Formicidae</taxon>
        <taxon>Myrmicinae</taxon>
        <taxon>Trachymyrmex</taxon>
    </lineage>
</organism>
<sequence>MDEDARTLYCGNLSEKVTEDILYELFLQSSLHEGFLDSPRPPCFINGSQVSLPEGRNILGILVTY</sequence>
<keyword evidence="2" id="KW-1185">Reference proteome</keyword>
<proteinExistence type="predicted"/>
<reference evidence="1 2" key="1">
    <citation type="submission" date="2015-09" db="EMBL/GenBank/DDBJ databases">
        <title>Trachymyrmex cornetzi WGS genome.</title>
        <authorList>
            <person name="Nygaard S."/>
            <person name="Hu H."/>
            <person name="Boomsma J."/>
            <person name="Zhang G."/>
        </authorList>
    </citation>
    <scope>NUCLEOTIDE SEQUENCE [LARGE SCALE GENOMIC DNA]</scope>
    <source>
        <strain evidence="1">Tcor2-1</strain>
        <tissue evidence="1">Whole body</tissue>
    </source>
</reference>
<dbReference type="Proteomes" id="UP000078492">
    <property type="component" value="Unassembled WGS sequence"/>
</dbReference>
<accession>A0A151J5Y9</accession>
<name>A0A151J5Y9_9HYME</name>
<dbReference type="GO" id="GO:0003676">
    <property type="term" value="F:nucleic acid binding"/>
    <property type="evidence" value="ECO:0007669"/>
    <property type="project" value="InterPro"/>
</dbReference>
<dbReference type="STRING" id="471704.A0A151J5Y9"/>